<dbReference type="GO" id="GO:0006313">
    <property type="term" value="P:DNA transposition"/>
    <property type="evidence" value="ECO:0007669"/>
    <property type="project" value="InterPro"/>
</dbReference>
<dbReference type="EMBL" id="SRLD01000047">
    <property type="protein sequence ID" value="TGE13909.1"/>
    <property type="molecule type" value="Genomic_DNA"/>
</dbReference>
<dbReference type="Gene3D" id="1.10.10.10">
    <property type="entry name" value="Winged helix-like DNA-binding domain superfamily/Winged helix DNA-binding domain"/>
    <property type="match status" value="1"/>
</dbReference>
<keyword evidence="2" id="KW-1185">Reference proteome</keyword>
<proteinExistence type="predicted"/>
<name>A0A4Z0PGP1_9BACT</name>
<gene>
    <name evidence="1" type="ORF">E5J99_18510</name>
</gene>
<dbReference type="Pfam" id="PF01527">
    <property type="entry name" value="HTH_Tnp_1"/>
    <property type="match status" value="1"/>
</dbReference>
<dbReference type="SUPFAM" id="SSF48295">
    <property type="entry name" value="TrpR-like"/>
    <property type="match status" value="1"/>
</dbReference>
<dbReference type="InterPro" id="IPR002514">
    <property type="entry name" value="Transposase_8"/>
</dbReference>
<dbReference type="Proteomes" id="UP000297739">
    <property type="component" value="Unassembled WGS sequence"/>
</dbReference>
<dbReference type="OrthoDB" id="291972at2"/>
<dbReference type="AlphaFoldDB" id="A0A4Z0PGP1"/>
<evidence type="ECO:0000313" key="2">
    <source>
        <dbReference type="Proteomes" id="UP000297739"/>
    </source>
</evidence>
<dbReference type="GO" id="GO:0043565">
    <property type="term" value="F:sequence-specific DNA binding"/>
    <property type="evidence" value="ECO:0007669"/>
    <property type="project" value="InterPro"/>
</dbReference>
<sequence length="104" mass="11515">MAAILVNAMNPKRTRRRFTAAFKAEVALAALTERQLIADLAVRYQLSVAQISRWKLQLRQQAAQVFAEAGPSTPTPPDVEPLYAAIGRLQMENQLLKKTLPPCA</sequence>
<reference evidence="1 2" key="1">
    <citation type="submission" date="2019-04" db="EMBL/GenBank/DDBJ databases">
        <authorList>
            <person name="Feng G."/>
            <person name="Zhang J."/>
            <person name="Zhu H."/>
        </authorList>
    </citation>
    <scope>NUCLEOTIDE SEQUENCE [LARGE SCALE GENOMIC DNA]</scope>
    <source>
        <strain evidence="1 2">JCM 17223</strain>
    </source>
</reference>
<comment type="caution">
    <text evidence="1">The sequence shown here is derived from an EMBL/GenBank/DDBJ whole genome shotgun (WGS) entry which is preliminary data.</text>
</comment>
<accession>A0A4Z0PGP1</accession>
<dbReference type="GO" id="GO:0004803">
    <property type="term" value="F:transposase activity"/>
    <property type="evidence" value="ECO:0007669"/>
    <property type="project" value="InterPro"/>
</dbReference>
<dbReference type="InterPro" id="IPR010921">
    <property type="entry name" value="Trp_repressor/repl_initiator"/>
</dbReference>
<protein>
    <submittedName>
        <fullName evidence="1">Transposase</fullName>
    </submittedName>
</protein>
<dbReference type="InterPro" id="IPR036388">
    <property type="entry name" value="WH-like_DNA-bd_sf"/>
</dbReference>
<organism evidence="1 2">
    <name type="scientific">Hymenobacter elongatus</name>
    <dbReference type="NCBI Taxonomy" id="877208"/>
    <lineage>
        <taxon>Bacteria</taxon>
        <taxon>Pseudomonadati</taxon>
        <taxon>Bacteroidota</taxon>
        <taxon>Cytophagia</taxon>
        <taxon>Cytophagales</taxon>
        <taxon>Hymenobacteraceae</taxon>
        <taxon>Hymenobacter</taxon>
    </lineage>
</organism>
<evidence type="ECO:0000313" key="1">
    <source>
        <dbReference type="EMBL" id="TGE13909.1"/>
    </source>
</evidence>